<evidence type="ECO:0000256" key="8">
    <source>
        <dbReference type="ARBA" id="ARBA00022746"/>
    </source>
</evidence>
<keyword evidence="8" id="KW-0125">Carotenoid biosynthesis</keyword>
<evidence type="ECO:0000256" key="9">
    <source>
        <dbReference type="ARBA" id="ARBA00022842"/>
    </source>
</evidence>
<evidence type="ECO:0000256" key="11">
    <source>
        <dbReference type="ARBA" id="ARBA00023229"/>
    </source>
</evidence>
<keyword evidence="11" id="KW-0414">Isoprene biosynthesis</keyword>
<dbReference type="GO" id="GO:0046872">
    <property type="term" value="F:metal ion binding"/>
    <property type="evidence" value="ECO:0007669"/>
    <property type="project" value="UniProtKB-KW"/>
</dbReference>
<dbReference type="InterPro" id="IPR000092">
    <property type="entry name" value="Polyprenyl_synt"/>
</dbReference>
<dbReference type="PROSITE" id="PS00444">
    <property type="entry name" value="POLYPRENYL_SYNTHASE_2"/>
    <property type="match status" value="1"/>
</dbReference>
<dbReference type="GO" id="GO:0016117">
    <property type="term" value="P:carotenoid biosynthetic process"/>
    <property type="evidence" value="ECO:0007669"/>
    <property type="project" value="UniProtKB-KW"/>
</dbReference>
<dbReference type="Gene3D" id="1.10.600.10">
    <property type="entry name" value="Farnesyl Diphosphate Synthase"/>
    <property type="match status" value="1"/>
</dbReference>
<evidence type="ECO:0000256" key="16">
    <source>
        <dbReference type="RuleBase" id="RU004466"/>
    </source>
</evidence>
<name>A0A1I3CMX9_9RHOB</name>
<dbReference type="PANTHER" id="PTHR43281:SF1">
    <property type="entry name" value="FARNESYL DIPHOSPHATE SYNTHASE"/>
    <property type="match status" value="1"/>
</dbReference>
<evidence type="ECO:0000256" key="5">
    <source>
        <dbReference type="ARBA" id="ARBA00022531"/>
    </source>
</evidence>
<dbReference type="GO" id="GO:0015995">
    <property type="term" value="P:chlorophyll biosynthetic process"/>
    <property type="evidence" value="ECO:0007669"/>
    <property type="project" value="UniProtKB-KW"/>
</dbReference>
<keyword evidence="10" id="KW-0149">Chlorophyll biosynthesis</keyword>
<evidence type="ECO:0000256" key="4">
    <source>
        <dbReference type="ARBA" id="ARBA00012382"/>
    </source>
</evidence>
<evidence type="ECO:0000256" key="14">
    <source>
        <dbReference type="ARBA" id="ARBA00048119"/>
    </source>
</evidence>
<evidence type="ECO:0000256" key="3">
    <source>
        <dbReference type="ARBA" id="ARBA00006706"/>
    </source>
</evidence>
<keyword evidence="6 16" id="KW-0808">Transferase</keyword>
<evidence type="ECO:0000313" key="17">
    <source>
        <dbReference type="EMBL" id="SFH75703.1"/>
    </source>
</evidence>
<gene>
    <name evidence="17" type="ORF">SAMN05216258_10292</name>
</gene>
<protein>
    <recommendedName>
        <fullName evidence="12">Geranylgeranyl diphosphate synthase</fullName>
        <ecNumber evidence="4">2.5.1.29</ecNumber>
    </recommendedName>
    <alternativeName>
        <fullName evidence="13">Farnesyltranstransferase</fullName>
    </alternativeName>
</protein>
<dbReference type="GO" id="GO:0004311">
    <property type="term" value="F:geranylgeranyl diphosphate synthase activity"/>
    <property type="evidence" value="ECO:0007669"/>
    <property type="project" value="UniProtKB-EC"/>
</dbReference>
<dbReference type="EC" id="2.5.1.29" evidence="4"/>
<accession>A0A1I3CMX9</accession>
<dbReference type="CDD" id="cd00685">
    <property type="entry name" value="Trans_IPPS_HT"/>
    <property type="match status" value="1"/>
</dbReference>
<dbReference type="Proteomes" id="UP000199377">
    <property type="component" value="Unassembled WGS sequence"/>
</dbReference>
<dbReference type="FunFam" id="1.10.600.10:FF:000001">
    <property type="entry name" value="Geranylgeranyl diphosphate synthase"/>
    <property type="match status" value="1"/>
</dbReference>
<organism evidence="17 18">
    <name type="scientific">Albimonas pacifica</name>
    <dbReference type="NCBI Taxonomy" id="1114924"/>
    <lineage>
        <taxon>Bacteria</taxon>
        <taxon>Pseudomonadati</taxon>
        <taxon>Pseudomonadota</taxon>
        <taxon>Alphaproteobacteria</taxon>
        <taxon>Rhodobacterales</taxon>
        <taxon>Paracoccaceae</taxon>
        <taxon>Albimonas</taxon>
    </lineage>
</organism>
<keyword evidence="7" id="KW-0479">Metal-binding</keyword>
<reference evidence="17 18" key="1">
    <citation type="submission" date="2016-10" db="EMBL/GenBank/DDBJ databases">
        <authorList>
            <person name="de Groot N.N."/>
        </authorList>
    </citation>
    <scope>NUCLEOTIDE SEQUENCE [LARGE SCALE GENOMIC DNA]</scope>
    <source>
        <strain evidence="17 18">CGMCC 1.11030</strain>
    </source>
</reference>
<dbReference type="AlphaFoldDB" id="A0A1I3CMX9"/>
<evidence type="ECO:0000256" key="13">
    <source>
        <dbReference type="ARBA" id="ARBA00032052"/>
    </source>
</evidence>
<dbReference type="PANTHER" id="PTHR43281">
    <property type="entry name" value="FARNESYL DIPHOSPHATE SYNTHASE"/>
    <property type="match status" value="1"/>
</dbReference>
<dbReference type="EMBL" id="FOQH01000002">
    <property type="protein sequence ID" value="SFH75703.1"/>
    <property type="molecule type" value="Genomic_DNA"/>
</dbReference>
<keyword evidence="9" id="KW-0460">Magnesium</keyword>
<comment type="catalytic activity">
    <reaction evidence="14">
        <text>isopentenyl diphosphate + (2E,6E)-farnesyl diphosphate = (2E,6E,10E)-geranylgeranyl diphosphate + diphosphate</text>
        <dbReference type="Rhea" id="RHEA:17653"/>
        <dbReference type="ChEBI" id="CHEBI:33019"/>
        <dbReference type="ChEBI" id="CHEBI:58756"/>
        <dbReference type="ChEBI" id="CHEBI:128769"/>
        <dbReference type="ChEBI" id="CHEBI:175763"/>
        <dbReference type="EC" id="2.5.1.29"/>
    </reaction>
</comment>
<comment type="pathway">
    <text evidence="2">Isoprenoid biosynthesis; geranylgeranyl diphosphate biosynthesis; geranylgeranyl diphosphate from farnesyl diphosphate and isopentenyl diphosphate: step 1/1.</text>
</comment>
<keyword evidence="5" id="KW-0602">Photosynthesis</keyword>
<evidence type="ECO:0000256" key="7">
    <source>
        <dbReference type="ARBA" id="ARBA00022723"/>
    </source>
</evidence>
<dbReference type="OrthoDB" id="9805316at2"/>
<dbReference type="RefSeq" id="WP_092857879.1">
    <property type="nucleotide sequence ID" value="NZ_FOQH01000002.1"/>
</dbReference>
<sequence>MDAAARIEAALRGAMHRRREGAAPPRLTEAIEHAVFPGGARVRPQLCLAVAAACGDDAPALSDAAAAAVELIHCASLAHDDLPCFDGAAVRRGRASVHAAFGEPIALLAGDALIVAAFEALTEGDAGPARSARLGGLVATLARFSGAPFGICAGQAWESEPRVDVSAYHRAKTGALFVAATRMGALAAGAEADRWEAMGARIGEAYQVADDLRDALLTEEELGKPAGQDQALARPSAVAELGVAGAARRLAEILEEAVAAIPDCRGAGALREIVRMQARRLTPSGLAEAAA</sequence>
<dbReference type="GO" id="GO:0015979">
    <property type="term" value="P:photosynthesis"/>
    <property type="evidence" value="ECO:0007669"/>
    <property type="project" value="UniProtKB-KW"/>
</dbReference>
<comment type="similarity">
    <text evidence="3 16">Belongs to the FPP/GGPP synthase family.</text>
</comment>
<evidence type="ECO:0000256" key="1">
    <source>
        <dbReference type="ARBA" id="ARBA00001946"/>
    </source>
</evidence>
<dbReference type="SFLD" id="SFLDS00005">
    <property type="entry name" value="Isoprenoid_Synthase_Type_I"/>
    <property type="match status" value="1"/>
</dbReference>
<evidence type="ECO:0000256" key="15">
    <source>
        <dbReference type="ARBA" id="ARBA00054703"/>
    </source>
</evidence>
<evidence type="ECO:0000313" key="18">
    <source>
        <dbReference type="Proteomes" id="UP000199377"/>
    </source>
</evidence>
<evidence type="ECO:0000256" key="10">
    <source>
        <dbReference type="ARBA" id="ARBA00023171"/>
    </source>
</evidence>
<dbReference type="InterPro" id="IPR008949">
    <property type="entry name" value="Isoprenoid_synthase_dom_sf"/>
</dbReference>
<evidence type="ECO:0000256" key="6">
    <source>
        <dbReference type="ARBA" id="ARBA00022679"/>
    </source>
</evidence>
<evidence type="ECO:0000256" key="2">
    <source>
        <dbReference type="ARBA" id="ARBA00005221"/>
    </source>
</evidence>
<proteinExistence type="inferred from homology"/>
<evidence type="ECO:0000256" key="12">
    <source>
        <dbReference type="ARBA" id="ARBA00023818"/>
    </source>
</evidence>
<dbReference type="SUPFAM" id="SSF48576">
    <property type="entry name" value="Terpenoid synthases"/>
    <property type="match status" value="1"/>
</dbReference>
<dbReference type="Pfam" id="PF00348">
    <property type="entry name" value="polyprenyl_synt"/>
    <property type="match status" value="1"/>
</dbReference>
<keyword evidence="18" id="KW-1185">Reference proteome</keyword>
<comment type="function">
    <text evidence="15">Catalyzes the condensation of farnesyl diphosphate (FPP) and isopentenyl diphosphate (IPP) to yield geranylgeranyl diphosphate (GGPP) needed for biosynthesis of carotenoids and diterpenes.</text>
</comment>
<comment type="cofactor">
    <cofactor evidence="1">
        <name>Mg(2+)</name>
        <dbReference type="ChEBI" id="CHEBI:18420"/>
    </cofactor>
</comment>
<dbReference type="STRING" id="1114924.SAMN05216258_10292"/>
<dbReference type="InterPro" id="IPR033749">
    <property type="entry name" value="Polyprenyl_synt_CS"/>
</dbReference>